<feature type="region of interest" description="Disordered" evidence="4">
    <location>
        <begin position="451"/>
        <end position="477"/>
    </location>
</feature>
<evidence type="ECO:0000256" key="3">
    <source>
        <dbReference type="SAM" id="Coils"/>
    </source>
</evidence>
<feature type="region of interest" description="Disordered" evidence="4">
    <location>
        <begin position="345"/>
        <end position="371"/>
    </location>
</feature>
<dbReference type="CDD" id="cd00882">
    <property type="entry name" value="Ras_like_GTPase"/>
    <property type="match status" value="1"/>
</dbReference>
<evidence type="ECO:0000256" key="2">
    <source>
        <dbReference type="ARBA" id="ARBA00023134"/>
    </source>
</evidence>
<dbReference type="GO" id="GO:0003924">
    <property type="term" value="F:GTPase activity"/>
    <property type="evidence" value="ECO:0007669"/>
    <property type="project" value="InterPro"/>
</dbReference>
<dbReference type="PANTHER" id="PTHR42708">
    <property type="entry name" value="ATP/GTP-BINDING PROTEIN-RELATED"/>
    <property type="match status" value="1"/>
</dbReference>
<dbReference type="SUPFAM" id="SSF52540">
    <property type="entry name" value="P-loop containing nucleoside triphosphate hydrolases"/>
    <property type="match status" value="1"/>
</dbReference>
<dbReference type="Gene3D" id="3.40.50.300">
    <property type="entry name" value="P-loop containing nucleotide triphosphate hydrolases"/>
    <property type="match status" value="1"/>
</dbReference>
<dbReference type="InterPro" id="IPR052705">
    <property type="entry name" value="Gliding_Motility_GTPase"/>
</dbReference>
<sequence>MALFNYANREITAKIVYYGPGVCGKTTSLQYIHERISPAQRGRLLSLATETDRTIFFDLLPLKLGEIGGFKLRFQLYTVPGQVKYNKTRKLVLQGADAVVFVADSQINRREANIVSLQNLRDNLLEQNRRIEDIPLVLEYNKRDMENILSIEDLNKDLNPRKLAYFPAVATKGVGVMETLEAISKIALDDMEQRLKGSAATVSSQIKEQAEDEDEELLKMMEDDSLMDLTEATGGDLSFSSEELDSLELESDLGGETLESKPIGYGNEVEVEELEINEELVAQTGTLKESEFFNLKELEEQALKELDEFLDSKDGGEDSFDFSDFSAGESVEGTEDFSFNADAEEQATATAGASSGWSLGLDSEGAGENDMDFSFSAAVPESPEENEELAFGLENDEEAETFSLDESMENDDLGTLELEEFGVDETVSSESKSAIEPLNLSDSELDFGLGAENETAGEELPAFTLDEGDERGESTSFALEDDFGALDSEGLNFGEPEESDSVEKMFMSENIPEPPDFRITDSVRFEMQVGEDISTVTPFEQQLDRLSGDMFKEEDESYKEEFQPEVSEATEEEQFQEISDEWTRLIVVAKHLFYRGEQLRAQHTTSENVAAILMYYAAIETALKTVASKYETCNPSIAAFHLILESIEEETQKQVAGAKSIMNNIVMMKNRIQLEAGYPDDEECELAARISERFLVSLSQDFLTIDFNKLSPVLARSEGN</sequence>
<feature type="coiled-coil region" evidence="3">
    <location>
        <begin position="107"/>
        <end position="134"/>
    </location>
</feature>
<accession>A0A081BTC8</accession>
<dbReference type="PANTHER" id="PTHR42708:SF1">
    <property type="entry name" value="GLIDING MOTILITY PROTEIN MGLA"/>
    <property type="match status" value="1"/>
</dbReference>
<keyword evidence="3" id="KW-0175">Coiled coil</keyword>
<organism evidence="5">
    <name type="scientific">Candidatus Moduliflexus flocculans</name>
    <dbReference type="NCBI Taxonomy" id="1499966"/>
    <lineage>
        <taxon>Bacteria</taxon>
        <taxon>Candidatus Moduliflexota</taxon>
        <taxon>Candidatus Moduliflexia</taxon>
        <taxon>Candidatus Moduliflexales</taxon>
        <taxon>Candidatus Moduliflexaceae</taxon>
    </lineage>
</organism>
<reference evidence="5" key="1">
    <citation type="journal article" date="2015" name="PeerJ">
        <title>First genomic representation of candidate bacterial phylum KSB3 points to enhanced environmental sensing as a trigger of wastewater bulking.</title>
        <authorList>
            <person name="Sekiguchi Y."/>
            <person name="Ohashi A."/>
            <person name="Parks D.H."/>
            <person name="Yamauchi T."/>
            <person name="Tyson G.W."/>
            <person name="Hugenholtz P."/>
        </authorList>
    </citation>
    <scope>NUCLEOTIDE SEQUENCE [LARGE SCALE GENOMIC DNA]</scope>
</reference>
<keyword evidence="2" id="KW-0342">GTP-binding</keyword>
<keyword evidence="6" id="KW-1185">Reference proteome</keyword>
<evidence type="ECO:0000256" key="1">
    <source>
        <dbReference type="ARBA" id="ARBA00022741"/>
    </source>
</evidence>
<evidence type="ECO:0000313" key="5">
    <source>
        <dbReference type="EMBL" id="GAK54659.1"/>
    </source>
</evidence>
<dbReference type="HOGENOM" id="CLU_383892_0_0_0"/>
<feature type="compositionally biased region" description="Low complexity" evidence="4">
    <location>
        <begin position="346"/>
        <end position="356"/>
    </location>
</feature>
<keyword evidence="1" id="KW-0547">Nucleotide-binding</keyword>
<dbReference type="EMBL" id="DF820462">
    <property type="protein sequence ID" value="GAK54659.1"/>
    <property type="molecule type" value="Genomic_DNA"/>
</dbReference>
<proteinExistence type="predicted"/>
<dbReference type="Proteomes" id="UP000030700">
    <property type="component" value="Unassembled WGS sequence"/>
</dbReference>
<dbReference type="Pfam" id="PF00025">
    <property type="entry name" value="Arf"/>
    <property type="match status" value="1"/>
</dbReference>
<dbReference type="InterPro" id="IPR027417">
    <property type="entry name" value="P-loop_NTPase"/>
</dbReference>
<protein>
    <submittedName>
        <fullName evidence="5">GTPase-like protein</fullName>
    </submittedName>
</protein>
<gene>
    <name evidence="5" type="ORF">U14_05946</name>
</gene>
<dbReference type="STRING" id="1499966.U14_05946"/>
<evidence type="ECO:0000313" key="6">
    <source>
        <dbReference type="Proteomes" id="UP000030700"/>
    </source>
</evidence>
<name>A0A081BTC8_9BACT</name>
<dbReference type="InterPro" id="IPR006689">
    <property type="entry name" value="Small_GTPase_ARF/SAR"/>
</dbReference>
<dbReference type="AlphaFoldDB" id="A0A081BTC8"/>
<evidence type="ECO:0000256" key="4">
    <source>
        <dbReference type="SAM" id="MobiDB-lite"/>
    </source>
</evidence>
<dbReference type="GO" id="GO:0005525">
    <property type="term" value="F:GTP binding"/>
    <property type="evidence" value="ECO:0007669"/>
    <property type="project" value="UniProtKB-KW"/>
</dbReference>